<keyword evidence="2" id="KW-1185">Reference proteome</keyword>
<evidence type="ECO:0000313" key="2">
    <source>
        <dbReference type="Proteomes" id="UP000193642"/>
    </source>
</evidence>
<organism evidence="1 2">
    <name type="scientific">Rhizoclosmatium globosum</name>
    <dbReference type="NCBI Taxonomy" id="329046"/>
    <lineage>
        <taxon>Eukaryota</taxon>
        <taxon>Fungi</taxon>
        <taxon>Fungi incertae sedis</taxon>
        <taxon>Chytridiomycota</taxon>
        <taxon>Chytridiomycota incertae sedis</taxon>
        <taxon>Chytridiomycetes</taxon>
        <taxon>Chytridiales</taxon>
        <taxon>Chytriomycetaceae</taxon>
        <taxon>Rhizoclosmatium</taxon>
    </lineage>
</organism>
<reference evidence="1 2" key="1">
    <citation type="submission" date="2016-07" db="EMBL/GenBank/DDBJ databases">
        <title>Pervasive Adenine N6-methylation of Active Genes in Fungi.</title>
        <authorList>
            <consortium name="DOE Joint Genome Institute"/>
            <person name="Mondo S.J."/>
            <person name="Dannebaum R.O."/>
            <person name="Kuo R.C."/>
            <person name="Labutti K."/>
            <person name="Haridas S."/>
            <person name="Kuo A."/>
            <person name="Salamov A."/>
            <person name="Ahrendt S.R."/>
            <person name="Lipzen A."/>
            <person name="Sullivan W."/>
            <person name="Andreopoulos W.B."/>
            <person name="Clum A."/>
            <person name="Lindquist E."/>
            <person name="Daum C."/>
            <person name="Ramamoorthy G.K."/>
            <person name="Gryganskyi A."/>
            <person name="Culley D."/>
            <person name="Magnuson J.K."/>
            <person name="James T.Y."/>
            <person name="O'Malley M.A."/>
            <person name="Stajich J.E."/>
            <person name="Spatafora J.W."/>
            <person name="Visel A."/>
            <person name="Grigoriev I.V."/>
        </authorList>
    </citation>
    <scope>NUCLEOTIDE SEQUENCE [LARGE SCALE GENOMIC DNA]</scope>
    <source>
        <strain evidence="1 2">JEL800</strain>
    </source>
</reference>
<name>A0A1Y2BT79_9FUNG</name>
<sequence length="400" mass="45207">MTIWSNISNFFRRDRNRTENRKDTSATVQLYANYLASLQPTIQLLDSTPSQLINFLYARDESGNTQYHNCVHAGTAGAGRRVIKVCKRSCPNPYNCPHRQGSQSTIVCPIGLAPTTVKAMIGSIARYFSSNGRTEKWTVGLQNENPAIHPMISSFITDRESKATESLISPIQAVPLFEDQVELLVTYMRNELSPTTPLYQAKSGKRPADVARIHYTMAMYTPNKTGAFFFLFFHKTSAKSGICRFIIPNDDSKPEFCAIKALEKYIQAMKQFHYPFQNAKLLFPNLDILHDGSKPYLHHTRNSHIDHKKLNRDVGVIAKTLGFEFNVKLYGMRVSAAITARALDNKEELFRTMESGGWKTQANALHYSQYFTAVKLAKSGASSIQISRWIANPSPYRMVQ</sequence>
<dbReference type="OrthoDB" id="2151989at2759"/>
<dbReference type="AlphaFoldDB" id="A0A1Y2BT79"/>
<comment type="caution">
    <text evidence="1">The sequence shown here is derived from an EMBL/GenBank/DDBJ whole genome shotgun (WGS) entry which is preliminary data.</text>
</comment>
<protein>
    <submittedName>
        <fullName evidence="1">Uncharacterized protein</fullName>
    </submittedName>
</protein>
<accession>A0A1Y2BT79</accession>
<evidence type="ECO:0000313" key="1">
    <source>
        <dbReference type="EMBL" id="ORY37962.1"/>
    </source>
</evidence>
<dbReference type="Proteomes" id="UP000193642">
    <property type="component" value="Unassembled WGS sequence"/>
</dbReference>
<gene>
    <name evidence="1" type="ORF">BCR33DRAFT_854416</name>
</gene>
<dbReference type="EMBL" id="MCGO01000047">
    <property type="protein sequence ID" value="ORY37962.1"/>
    <property type="molecule type" value="Genomic_DNA"/>
</dbReference>
<proteinExistence type="predicted"/>